<dbReference type="AlphaFoldDB" id="A0A520S527"/>
<dbReference type="EMBL" id="SHAH01000013">
    <property type="protein sequence ID" value="RZO77587.1"/>
    <property type="molecule type" value="Genomic_DNA"/>
</dbReference>
<gene>
    <name evidence="1" type="ORF">EVA69_01685</name>
</gene>
<reference evidence="1 2" key="1">
    <citation type="submission" date="2019-02" db="EMBL/GenBank/DDBJ databases">
        <title>Prokaryotic population dynamics and viral predation in marine succession experiment using metagenomics: the confinement effect.</title>
        <authorList>
            <person name="Haro-Moreno J.M."/>
            <person name="Rodriguez-Valera F."/>
            <person name="Lopez-Perez M."/>
        </authorList>
    </citation>
    <scope>NUCLEOTIDE SEQUENCE [LARGE SCALE GENOMIC DNA]</scope>
    <source>
        <strain evidence="1">MED-G158</strain>
    </source>
</reference>
<name>A0A520S527_9GAMM</name>
<dbReference type="Proteomes" id="UP000320404">
    <property type="component" value="Unassembled WGS sequence"/>
</dbReference>
<organism evidence="1 2">
    <name type="scientific">OM182 bacterium</name>
    <dbReference type="NCBI Taxonomy" id="2510334"/>
    <lineage>
        <taxon>Bacteria</taxon>
        <taxon>Pseudomonadati</taxon>
        <taxon>Pseudomonadota</taxon>
        <taxon>Gammaproteobacteria</taxon>
        <taxon>OMG group</taxon>
        <taxon>OM182 clade</taxon>
    </lineage>
</organism>
<evidence type="ECO:0000313" key="2">
    <source>
        <dbReference type="Proteomes" id="UP000320404"/>
    </source>
</evidence>
<sequence length="122" mass="13640">MTNSLQTITNQIYCNFLYLCIGLDSPAALTQEQADLGGVFTGVGAEAFVGGFTLPDLFAIFHYHRWFSRSGRARNWQEIAVADHSMKIAQQQLRQIYPKPVGCSGGLVFLGLERLSVWSLRR</sequence>
<comment type="caution">
    <text evidence="1">The sequence shown here is derived from an EMBL/GenBank/DDBJ whole genome shotgun (WGS) entry which is preliminary data.</text>
</comment>
<evidence type="ECO:0000313" key="1">
    <source>
        <dbReference type="EMBL" id="RZO77587.1"/>
    </source>
</evidence>
<proteinExistence type="predicted"/>
<protein>
    <submittedName>
        <fullName evidence="1">Uncharacterized protein</fullName>
    </submittedName>
</protein>
<accession>A0A520S527</accession>